<reference evidence="2 3" key="1">
    <citation type="submission" date="2020-08" db="EMBL/GenBank/DDBJ databases">
        <title>Sequencing the genomes of 1000 actinobacteria strains.</title>
        <authorList>
            <person name="Klenk H.-P."/>
        </authorList>
    </citation>
    <scope>NUCLEOTIDE SEQUENCE [LARGE SCALE GENOMIC DNA]</scope>
    <source>
        <strain evidence="2 3">DSM 11053</strain>
    </source>
</reference>
<keyword evidence="3" id="KW-1185">Reference proteome</keyword>
<keyword evidence="1" id="KW-1133">Transmembrane helix</keyword>
<evidence type="ECO:0000256" key="1">
    <source>
        <dbReference type="SAM" id="Phobius"/>
    </source>
</evidence>
<proteinExistence type="predicted"/>
<evidence type="ECO:0000313" key="3">
    <source>
        <dbReference type="Proteomes" id="UP000565572"/>
    </source>
</evidence>
<comment type="caution">
    <text evidence="2">The sequence shown here is derived from an EMBL/GenBank/DDBJ whole genome shotgun (WGS) entry which is preliminary data.</text>
</comment>
<name>A0A7W5JV10_9ACTN</name>
<feature type="transmembrane region" description="Helical" evidence="1">
    <location>
        <begin position="42"/>
        <end position="61"/>
    </location>
</feature>
<accession>A0A7W5JV10</accession>
<sequence length="117" mass="12485">MRPPRPATLFAAATTAYALNVGLGTAVALRLVDTRRFRWVHHALYVGTSTLAASAASTLLWSDSRAGWRLLPAALPLVVVSQVSARSRRHPVVALSAAPFFASSLARAIQEQQHGVS</sequence>
<evidence type="ECO:0000313" key="2">
    <source>
        <dbReference type="EMBL" id="MBB3326850.1"/>
    </source>
</evidence>
<organism evidence="2 3">
    <name type="scientific">Microlunatus antarcticus</name>
    <dbReference type="NCBI Taxonomy" id="53388"/>
    <lineage>
        <taxon>Bacteria</taxon>
        <taxon>Bacillati</taxon>
        <taxon>Actinomycetota</taxon>
        <taxon>Actinomycetes</taxon>
        <taxon>Propionibacteriales</taxon>
        <taxon>Propionibacteriaceae</taxon>
        <taxon>Microlunatus</taxon>
    </lineage>
</organism>
<dbReference type="Proteomes" id="UP000565572">
    <property type="component" value="Unassembled WGS sequence"/>
</dbReference>
<dbReference type="AlphaFoldDB" id="A0A7W5JV10"/>
<gene>
    <name evidence="2" type="ORF">FHX39_001794</name>
</gene>
<dbReference type="RefSeq" id="WP_183337719.1">
    <property type="nucleotide sequence ID" value="NZ_JACHZG010000001.1"/>
</dbReference>
<keyword evidence="1" id="KW-0812">Transmembrane</keyword>
<protein>
    <submittedName>
        <fullName evidence="2">Uncharacterized protein</fullName>
    </submittedName>
</protein>
<keyword evidence="1" id="KW-0472">Membrane</keyword>
<dbReference type="EMBL" id="JACHZG010000001">
    <property type="protein sequence ID" value="MBB3326850.1"/>
    <property type="molecule type" value="Genomic_DNA"/>
</dbReference>